<evidence type="ECO:0000313" key="2">
    <source>
        <dbReference type="EMBL" id="OGD98373.1"/>
    </source>
</evidence>
<sequence length="136" mass="14672">MPNKSLKKNITDNIKGFSIISKLSFVPNALAVIFYIIWIVVGIAMFLIIYGNFKQGAFRGLLSKPQPPPQQAQAPTETTLPGIGKVNVACVQSALTTEAIQKILADGNTSKLTKEEKAKFEPCIVEAETANPQASP</sequence>
<evidence type="ECO:0000256" key="1">
    <source>
        <dbReference type="SAM" id="Phobius"/>
    </source>
</evidence>
<dbReference type="AlphaFoldDB" id="A0A1F5H2L8"/>
<organism evidence="2 3">
    <name type="scientific">Candidatus Curtissbacteria bacterium RIFCSPLOWO2_01_FULL_38_11b</name>
    <dbReference type="NCBI Taxonomy" id="1797725"/>
    <lineage>
        <taxon>Bacteria</taxon>
        <taxon>Candidatus Curtissiibacteriota</taxon>
    </lineage>
</organism>
<protein>
    <submittedName>
        <fullName evidence="2">Uncharacterized protein</fullName>
    </submittedName>
</protein>
<reference evidence="2 3" key="1">
    <citation type="journal article" date="2016" name="Nat. Commun.">
        <title>Thousands of microbial genomes shed light on interconnected biogeochemical processes in an aquifer system.</title>
        <authorList>
            <person name="Anantharaman K."/>
            <person name="Brown C.T."/>
            <person name="Hug L.A."/>
            <person name="Sharon I."/>
            <person name="Castelle C.J."/>
            <person name="Probst A.J."/>
            <person name="Thomas B.C."/>
            <person name="Singh A."/>
            <person name="Wilkins M.J."/>
            <person name="Karaoz U."/>
            <person name="Brodie E.L."/>
            <person name="Williams K.H."/>
            <person name="Hubbard S.S."/>
            <person name="Banfield J.F."/>
        </authorList>
    </citation>
    <scope>NUCLEOTIDE SEQUENCE [LARGE SCALE GENOMIC DNA]</scope>
</reference>
<evidence type="ECO:0000313" key="3">
    <source>
        <dbReference type="Proteomes" id="UP000176740"/>
    </source>
</evidence>
<accession>A0A1F5H2L8</accession>
<dbReference type="Proteomes" id="UP000176740">
    <property type="component" value="Unassembled WGS sequence"/>
</dbReference>
<name>A0A1F5H2L8_9BACT</name>
<keyword evidence="1" id="KW-0472">Membrane</keyword>
<gene>
    <name evidence="2" type="ORF">A3A49_01375</name>
</gene>
<dbReference type="STRING" id="1797725.A3A49_01375"/>
<dbReference type="EMBL" id="MFBO01000011">
    <property type="protein sequence ID" value="OGD98373.1"/>
    <property type="molecule type" value="Genomic_DNA"/>
</dbReference>
<feature type="transmembrane region" description="Helical" evidence="1">
    <location>
        <begin position="32"/>
        <end position="53"/>
    </location>
</feature>
<comment type="caution">
    <text evidence="2">The sequence shown here is derived from an EMBL/GenBank/DDBJ whole genome shotgun (WGS) entry which is preliminary data.</text>
</comment>
<keyword evidence="1" id="KW-1133">Transmembrane helix</keyword>
<proteinExistence type="predicted"/>
<keyword evidence="1" id="KW-0812">Transmembrane</keyword>